<dbReference type="RefSeq" id="XP_012213660.1">
    <property type="nucleotide sequence ID" value="XM_012358237.1"/>
</dbReference>
<accession>A0A0D8JWG9</accession>
<dbReference type="VEuPathDB" id="FungiDB:CIMG_11101"/>
<dbReference type="KEGG" id="cim:CIMG_11101"/>
<dbReference type="GeneID" id="24163563"/>
<reference evidence="2" key="1">
    <citation type="journal article" date="2009" name="Genome Res.">
        <title>Comparative genomic analyses of the human fungal pathogens Coccidioides and their relatives.</title>
        <authorList>
            <person name="Sharpton T.J."/>
            <person name="Stajich J.E."/>
            <person name="Rounsley S.D."/>
            <person name="Gardner M.J."/>
            <person name="Wortman J.R."/>
            <person name="Jordar V.S."/>
            <person name="Maiti R."/>
            <person name="Kodira C.D."/>
            <person name="Neafsey D.E."/>
            <person name="Zeng Q."/>
            <person name="Hung C.-Y."/>
            <person name="McMahan C."/>
            <person name="Muszewska A."/>
            <person name="Grynberg M."/>
            <person name="Mandel M.A."/>
            <person name="Kellner E.M."/>
            <person name="Barker B.M."/>
            <person name="Galgiani J.N."/>
            <person name="Orbach M.J."/>
            <person name="Kirkland T.N."/>
            <person name="Cole G.T."/>
            <person name="Henn M.R."/>
            <person name="Birren B.W."/>
            <person name="Taylor J.W."/>
        </authorList>
    </citation>
    <scope>NUCLEOTIDE SEQUENCE [LARGE SCALE GENOMIC DNA]</scope>
    <source>
        <strain evidence="2">RS</strain>
    </source>
</reference>
<evidence type="ECO:0000313" key="2">
    <source>
        <dbReference type="Proteomes" id="UP000001261"/>
    </source>
</evidence>
<dbReference type="InParanoid" id="A0A0D8JWG9"/>
<dbReference type="EMBL" id="GG704916">
    <property type="protein sequence ID" value="KJF61489.1"/>
    <property type="molecule type" value="Genomic_DNA"/>
</dbReference>
<dbReference type="Proteomes" id="UP000001261">
    <property type="component" value="Unassembled WGS sequence"/>
</dbReference>
<name>A0A0D8JWG9_COCIM</name>
<organism evidence="1 2">
    <name type="scientific">Coccidioides immitis (strain RS)</name>
    <name type="common">Valley fever fungus</name>
    <dbReference type="NCBI Taxonomy" id="246410"/>
    <lineage>
        <taxon>Eukaryota</taxon>
        <taxon>Fungi</taxon>
        <taxon>Dikarya</taxon>
        <taxon>Ascomycota</taxon>
        <taxon>Pezizomycotina</taxon>
        <taxon>Eurotiomycetes</taxon>
        <taxon>Eurotiomycetidae</taxon>
        <taxon>Onygenales</taxon>
        <taxon>Onygenaceae</taxon>
        <taxon>Coccidioides</taxon>
    </lineage>
</organism>
<protein>
    <submittedName>
        <fullName evidence="1">Uncharacterized protein</fullName>
    </submittedName>
</protein>
<sequence length="130" mass="14651">MDIMGLVGCNIMQSIEPSEQHCWLACFQRRSQCQKSGFPLINHVGSRSLVLVEDGGETLGSEPIGFSRKLWSLCISIKEQPLVLRGILARNTFQKSFFDHGGGIRECRMENKMQVSMERHVSCTNALQLH</sequence>
<reference evidence="2" key="2">
    <citation type="journal article" date="2010" name="Genome Res.">
        <title>Population genomic sequencing of Coccidioides fungi reveals recent hybridization and transposon control.</title>
        <authorList>
            <person name="Neafsey D.E."/>
            <person name="Barker B.M."/>
            <person name="Sharpton T.J."/>
            <person name="Stajich J.E."/>
            <person name="Park D.J."/>
            <person name="Whiston E."/>
            <person name="Hung C.-Y."/>
            <person name="McMahan C."/>
            <person name="White J."/>
            <person name="Sykes S."/>
            <person name="Heiman D."/>
            <person name="Young S."/>
            <person name="Zeng Q."/>
            <person name="Abouelleil A."/>
            <person name="Aftuck L."/>
            <person name="Bessette D."/>
            <person name="Brown A."/>
            <person name="FitzGerald M."/>
            <person name="Lui A."/>
            <person name="Macdonald J.P."/>
            <person name="Priest M."/>
            <person name="Orbach M.J."/>
            <person name="Galgiani J.N."/>
            <person name="Kirkland T.N."/>
            <person name="Cole G.T."/>
            <person name="Birren B.W."/>
            <person name="Henn M.R."/>
            <person name="Taylor J.W."/>
            <person name="Rounsley S.D."/>
        </authorList>
    </citation>
    <scope>GENOME REANNOTATION</scope>
    <source>
        <strain evidence="2">RS</strain>
    </source>
</reference>
<keyword evidence="2" id="KW-1185">Reference proteome</keyword>
<gene>
    <name evidence="1" type="ORF">CIMG_11101</name>
</gene>
<dbReference type="AlphaFoldDB" id="A0A0D8JWG9"/>
<evidence type="ECO:0000313" key="1">
    <source>
        <dbReference type="EMBL" id="KJF61489.1"/>
    </source>
</evidence>
<proteinExistence type="predicted"/>